<sequence length="126" mass="14038">MSTILGDQTRLLPKTPSKGVEPLGNQSRSVEYYRCPGPSAKPDAAAPTQPKHKDSSIVEDKHPAQHSALQQVRTDTGHLKQRRGQRALTTDKLNLQHRQTEHLNHRKAPRPGLEADGQKEGRITKE</sequence>
<accession>A0A0P0YAZ8</accession>
<feature type="compositionally biased region" description="Basic and acidic residues" evidence="1">
    <location>
        <begin position="51"/>
        <end position="63"/>
    </location>
</feature>
<feature type="region of interest" description="Disordered" evidence="1">
    <location>
        <begin position="1"/>
        <end position="126"/>
    </location>
</feature>
<dbReference type="PaxDb" id="39947-A0A0P0YAZ8"/>
<protein>
    <submittedName>
        <fullName evidence="2">Os12g0546350 protein</fullName>
    </submittedName>
</protein>
<reference evidence="2 3" key="2">
    <citation type="journal article" date="2013" name="Plant Cell Physiol.">
        <title>Rice Annotation Project Database (RAP-DB): an integrative and interactive database for rice genomics.</title>
        <authorList>
            <person name="Sakai H."/>
            <person name="Lee S.S."/>
            <person name="Tanaka T."/>
            <person name="Numa H."/>
            <person name="Kim J."/>
            <person name="Kawahara Y."/>
            <person name="Wakimoto H."/>
            <person name="Yang C.C."/>
            <person name="Iwamoto M."/>
            <person name="Abe T."/>
            <person name="Yamada Y."/>
            <person name="Muto A."/>
            <person name="Inokuchi H."/>
            <person name="Ikemura T."/>
            <person name="Matsumoto T."/>
            <person name="Sasaki T."/>
            <person name="Itoh T."/>
        </authorList>
    </citation>
    <scope>NUCLEOTIDE SEQUENCE [LARGE SCALE GENOMIC DNA]</scope>
    <source>
        <strain evidence="3">cv. Nipponbare</strain>
    </source>
</reference>
<feature type="compositionally biased region" description="Polar residues" evidence="1">
    <location>
        <begin position="87"/>
        <end position="97"/>
    </location>
</feature>
<feature type="compositionally biased region" description="Basic and acidic residues" evidence="1">
    <location>
        <begin position="116"/>
        <end position="126"/>
    </location>
</feature>
<dbReference type="InParanoid" id="A0A0P0YAZ8"/>
<organism evidence="2 3">
    <name type="scientific">Oryza sativa subsp. japonica</name>
    <name type="common">Rice</name>
    <dbReference type="NCBI Taxonomy" id="39947"/>
    <lineage>
        <taxon>Eukaryota</taxon>
        <taxon>Viridiplantae</taxon>
        <taxon>Streptophyta</taxon>
        <taxon>Embryophyta</taxon>
        <taxon>Tracheophyta</taxon>
        <taxon>Spermatophyta</taxon>
        <taxon>Magnoliopsida</taxon>
        <taxon>Liliopsida</taxon>
        <taxon>Poales</taxon>
        <taxon>Poaceae</taxon>
        <taxon>BOP clade</taxon>
        <taxon>Oryzoideae</taxon>
        <taxon>Oryzeae</taxon>
        <taxon>Oryzinae</taxon>
        <taxon>Oryza</taxon>
        <taxon>Oryza sativa</taxon>
    </lineage>
</organism>
<evidence type="ECO:0000313" key="2">
    <source>
        <dbReference type="EMBL" id="BAT17535.1"/>
    </source>
</evidence>
<gene>
    <name evidence="2" type="ordered locus">Os12g0546350</name>
    <name evidence="2" type="ORF">OSNPB_120546350</name>
</gene>
<dbReference type="AlphaFoldDB" id="A0A0P0YAZ8"/>
<evidence type="ECO:0000256" key="1">
    <source>
        <dbReference type="SAM" id="MobiDB-lite"/>
    </source>
</evidence>
<keyword evidence="3" id="KW-1185">Reference proteome</keyword>
<reference evidence="3" key="1">
    <citation type="journal article" date="2005" name="Nature">
        <title>The map-based sequence of the rice genome.</title>
        <authorList>
            <consortium name="International rice genome sequencing project (IRGSP)"/>
            <person name="Matsumoto T."/>
            <person name="Wu J."/>
            <person name="Kanamori H."/>
            <person name="Katayose Y."/>
            <person name="Fujisawa M."/>
            <person name="Namiki N."/>
            <person name="Mizuno H."/>
            <person name="Yamamoto K."/>
            <person name="Antonio B.A."/>
            <person name="Baba T."/>
            <person name="Sakata K."/>
            <person name="Nagamura Y."/>
            <person name="Aoki H."/>
            <person name="Arikawa K."/>
            <person name="Arita K."/>
            <person name="Bito T."/>
            <person name="Chiden Y."/>
            <person name="Fujitsuka N."/>
            <person name="Fukunaka R."/>
            <person name="Hamada M."/>
            <person name="Harada C."/>
            <person name="Hayashi A."/>
            <person name="Hijishita S."/>
            <person name="Honda M."/>
            <person name="Hosokawa S."/>
            <person name="Ichikawa Y."/>
            <person name="Idonuma A."/>
            <person name="Iijima M."/>
            <person name="Ikeda M."/>
            <person name="Ikeno M."/>
            <person name="Ito K."/>
            <person name="Ito S."/>
            <person name="Ito T."/>
            <person name="Ito Y."/>
            <person name="Ito Y."/>
            <person name="Iwabuchi A."/>
            <person name="Kamiya K."/>
            <person name="Karasawa W."/>
            <person name="Kurita K."/>
            <person name="Katagiri S."/>
            <person name="Kikuta A."/>
            <person name="Kobayashi H."/>
            <person name="Kobayashi N."/>
            <person name="Machita K."/>
            <person name="Maehara T."/>
            <person name="Masukawa M."/>
            <person name="Mizubayashi T."/>
            <person name="Mukai Y."/>
            <person name="Nagasaki H."/>
            <person name="Nagata Y."/>
            <person name="Naito S."/>
            <person name="Nakashima M."/>
            <person name="Nakama Y."/>
            <person name="Nakamichi Y."/>
            <person name="Nakamura M."/>
            <person name="Meguro A."/>
            <person name="Negishi M."/>
            <person name="Ohta I."/>
            <person name="Ohta T."/>
            <person name="Okamoto M."/>
            <person name="Ono N."/>
            <person name="Saji S."/>
            <person name="Sakaguchi M."/>
            <person name="Sakai K."/>
            <person name="Shibata M."/>
            <person name="Shimokawa T."/>
            <person name="Song J."/>
            <person name="Takazaki Y."/>
            <person name="Terasawa K."/>
            <person name="Tsugane M."/>
            <person name="Tsuji K."/>
            <person name="Ueda S."/>
            <person name="Waki K."/>
            <person name="Yamagata H."/>
            <person name="Yamamoto M."/>
            <person name="Yamamoto S."/>
            <person name="Yamane H."/>
            <person name="Yoshiki S."/>
            <person name="Yoshihara R."/>
            <person name="Yukawa K."/>
            <person name="Zhong H."/>
            <person name="Yano M."/>
            <person name="Yuan Q."/>
            <person name="Ouyang S."/>
            <person name="Liu J."/>
            <person name="Jones K.M."/>
            <person name="Gansberger K."/>
            <person name="Moffat K."/>
            <person name="Hill J."/>
            <person name="Bera J."/>
            <person name="Fadrosh D."/>
            <person name="Jin S."/>
            <person name="Johri S."/>
            <person name="Kim M."/>
            <person name="Overton L."/>
            <person name="Reardon M."/>
            <person name="Tsitrin T."/>
            <person name="Vuong H."/>
            <person name="Weaver B."/>
            <person name="Ciecko A."/>
            <person name="Tallon L."/>
            <person name="Jackson J."/>
            <person name="Pai G."/>
            <person name="Aken S.V."/>
            <person name="Utterback T."/>
            <person name="Reidmuller S."/>
            <person name="Feldblyum T."/>
            <person name="Hsiao J."/>
            <person name="Zismann V."/>
            <person name="Iobst S."/>
            <person name="de Vazeille A.R."/>
            <person name="Buell C.R."/>
            <person name="Ying K."/>
            <person name="Li Y."/>
            <person name="Lu T."/>
            <person name="Huang Y."/>
            <person name="Zhao Q."/>
            <person name="Feng Q."/>
            <person name="Zhang L."/>
            <person name="Zhu J."/>
            <person name="Weng Q."/>
            <person name="Mu J."/>
            <person name="Lu Y."/>
            <person name="Fan D."/>
            <person name="Liu Y."/>
            <person name="Guan J."/>
            <person name="Zhang Y."/>
            <person name="Yu S."/>
            <person name="Liu X."/>
            <person name="Zhang Y."/>
            <person name="Hong G."/>
            <person name="Han B."/>
            <person name="Choisne N."/>
            <person name="Demange N."/>
            <person name="Orjeda G."/>
            <person name="Samain S."/>
            <person name="Cattolico L."/>
            <person name="Pelletier E."/>
            <person name="Couloux A."/>
            <person name="Segurens B."/>
            <person name="Wincker P."/>
            <person name="D'Hont A."/>
            <person name="Scarpelli C."/>
            <person name="Weissenbach J."/>
            <person name="Salanoubat M."/>
            <person name="Quetier F."/>
            <person name="Yu Y."/>
            <person name="Kim H.R."/>
            <person name="Rambo T."/>
            <person name="Currie J."/>
            <person name="Collura K."/>
            <person name="Luo M."/>
            <person name="Yang T."/>
            <person name="Ammiraju J.S.S."/>
            <person name="Engler F."/>
            <person name="Soderlund C."/>
            <person name="Wing R.A."/>
            <person name="Palmer L.E."/>
            <person name="de la Bastide M."/>
            <person name="Spiegel L."/>
            <person name="Nascimento L."/>
            <person name="Zutavern T."/>
            <person name="O'Shaughnessy A."/>
            <person name="Dike S."/>
            <person name="Dedhia N."/>
            <person name="Preston R."/>
            <person name="Balija V."/>
            <person name="McCombie W.R."/>
            <person name="Chow T."/>
            <person name="Chen H."/>
            <person name="Chung M."/>
            <person name="Chen C."/>
            <person name="Shaw J."/>
            <person name="Wu H."/>
            <person name="Hsiao K."/>
            <person name="Chao Y."/>
            <person name="Chu M."/>
            <person name="Cheng C."/>
            <person name="Hour A."/>
            <person name="Lee P."/>
            <person name="Lin S."/>
            <person name="Lin Y."/>
            <person name="Liou J."/>
            <person name="Liu S."/>
            <person name="Hsing Y."/>
            <person name="Raghuvanshi S."/>
            <person name="Mohanty A."/>
            <person name="Bharti A.K."/>
            <person name="Gaur A."/>
            <person name="Gupta V."/>
            <person name="Kumar D."/>
            <person name="Ravi V."/>
            <person name="Vij S."/>
            <person name="Kapur A."/>
            <person name="Khurana P."/>
            <person name="Khurana P."/>
            <person name="Khurana J.P."/>
            <person name="Tyagi A.K."/>
            <person name="Gaikwad K."/>
            <person name="Singh A."/>
            <person name="Dalal V."/>
            <person name="Srivastava S."/>
            <person name="Dixit A."/>
            <person name="Pal A.K."/>
            <person name="Ghazi I.A."/>
            <person name="Yadav M."/>
            <person name="Pandit A."/>
            <person name="Bhargava A."/>
            <person name="Sureshbabu K."/>
            <person name="Batra K."/>
            <person name="Sharma T.R."/>
            <person name="Mohapatra T."/>
            <person name="Singh N.K."/>
            <person name="Messing J."/>
            <person name="Nelson A.B."/>
            <person name="Fuks G."/>
            <person name="Kavchok S."/>
            <person name="Keizer G."/>
            <person name="Linton E."/>
            <person name="Llaca V."/>
            <person name="Song R."/>
            <person name="Tanyolac B."/>
            <person name="Young S."/>
            <person name="Ho-Il K."/>
            <person name="Hahn J.H."/>
            <person name="Sangsakoo G."/>
            <person name="Vanavichit A."/>
            <person name="de Mattos Luiz.A.T."/>
            <person name="Zimmer P.D."/>
            <person name="Malone G."/>
            <person name="Dellagostin O."/>
            <person name="de Oliveira A.C."/>
            <person name="Bevan M."/>
            <person name="Bancroft I."/>
            <person name="Minx P."/>
            <person name="Cordum H."/>
            <person name="Wilson R."/>
            <person name="Cheng Z."/>
            <person name="Jin W."/>
            <person name="Jiang J."/>
            <person name="Leong S.A."/>
            <person name="Iwama H."/>
            <person name="Gojobori T."/>
            <person name="Itoh T."/>
            <person name="Niimura Y."/>
            <person name="Fujii Y."/>
            <person name="Habara T."/>
            <person name="Sakai H."/>
            <person name="Sato Y."/>
            <person name="Wilson G."/>
            <person name="Kumar K."/>
            <person name="McCouch S."/>
            <person name="Juretic N."/>
            <person name="Hoen D."/>
            <person name="Wright S."/>
            <person name="Bruskiewich R."/>
            <person name="Bureau T."/>
            <person name="Miyao A."/>
            <person name="Hirochika H."/>
            <person name="Nishikawa T."/>
            <person name="Kadowaki K."/>
            <person name="Sugiura M."/>
            <person name="Burr B."/>
            <person name="Sasaki T."/>
        </authorList>
    </citation>
    <scope>NUCLEOTIDE SEQUENCE [LARGE SCALE GENOMIC DNA]</scope>
    <source>
        <strain evidence="3">cv. Nipponbare</strain>
    </source>
</reference>
<dbReference type="EMBL" id="AP014968">
    <property type="protein sequence ID" value="BAT17535.1"/>
    <property type="molecule type" value="Genomic_DNA"/>
</dbReference>
<proteinExistence type="predicted"/>
<name>A0A0P0YAZ8_ORYSJ</name>
<dbReference type="Proteomes" id="UP000059680">
    <property type="component" value="Chromosome 12"/>
</dbReference>
<reference evidence="2 3" key="3">
    <citation type="journal article" date="2013" name="Rice">
        <title>Improvement of the Oryza sativa Nipponbare reference genome using next generation sequence and optical map data.</title>
        <authorList>
            <person name="Kawahara Y."/>
            <person name="de la Bastide M."/>
            <person name="Hamilton J.P."/>
            <person name="Kanamori H."/>
            <person name="McCombie W.R."/>
            <person name="Ouyang S."/>
            <person name="Schwartz D.C."/>
            <person name="Tanaka T."/>
            <person name="Wu J."/>
            <person name="Zhou S."/>
            <person name="Childs K.L."/>
            <person name="Davidson R.M."/>
            <person name="Lin H."/>
            <person name="Quesada-Ocampo L."/>
            <person name="Vaillancourt B."/>
            <person name="Sakai H."/>
            <person name="Lee S.S."/>
            <person name="Kim J."/>
            <person name="Numa H."/>
            <person name="Itoh T."/>
            <person name="Buell C.R."/>
            <person name="Matsumoto T."/>
        </authorList>
    </citation>
    <scope>NUCLEOTIDE SEQUENCE [LARGE SCALE GENOMIC DNA]</scope>
    <source>
        <strain evidence="3">cv. Nipponbare</strain>
    </source>
</reference>
<evidence type="ECO:0000313" key="3">
    <source>
        <dbReference type="Proteomes" id="UP000059680"/>
    </source>
</evidence>